<evidence type="ECO:0000259" key="1">
    <source>
        <dbReference type="Pfam" id="PF06048"/>
    </source>
</evidence>
<organism evidence="2 3">
    <name type="scientific">Altericroceibacterium endophyticum</name>
    <dbReference type="NCBI Taxonomy" id="1808508"/>
    <lineage>
        <taxon>Bacteria</taxon>
        <taxon>Pseudomonadati</taxon>
        <taxon>Pseudomonadota</taxon>
        <taxon>Alphaproteobacteria</taxon>
        <taxon>Sphingomonadales</taxon>
        <taxon>Erythrobacteraceae</taxon>
        <taxon>Altericroceibacterium</taxon>
    </lineage>
</organism>
<comment type="caution">
    <text evidence="2">The sequence shown here is derived from an EMBL/GenBank/DDBJ whole genome shotgun (WGS) entry which is preliminary data.</text>
</comment>
<feature type="domain" description="DUF927" evidence="1">
    <location>
        <begin position="31"/>
        <end position="175"/>
    </location>
</feature>
<dbReference type="EMBL" id="WTYT01000005">
    <property type="protein sequence ID" value="MXO66670.1"/>
    <property type="molecule type" value="Genomic_DNA"/>
</dbReference>
<dbReference type="OrthoDB" id="784829at2"/>
<dbReference type="Proteomes" id="UP000438476">
    <property type="component" value="Unassembled WGS sequence"/>
</dbReference>
<dbReference type="InterPro" id="IPR009270">
    <property type="entry name" value="DUF927"/>
</dbReference>
<name>A0A6I4T9X1_9SPHN</name>
<dbReference type="AlphaFoldDB" id="A0A6I4T9X1"/>
<protein>
    <submittedName>
        <fullName evidence="2">DUF927 domain-containing protein</fullName>
    </submittedName>
</protein>
<dbReference type="RefSeq" id="WP_160737098.1">
    <property type="nucleotide sequence ID" value="NZ_WTYT01000005.1"/>
</dbReference>
<dbReference type="Pfam" id="PF06048">
    <property type="entry name" value="DUF927"/>
    <property type="match status" value="1"/>
</dbReference>
<sequence length="477" mass="53170">MVLLPPTLHKFRAEVQGLTEFKPAPLLEEPGWAGNCFAFPCGTVISSTKPKARALFRPMIRRASLGTVEEWRDSIAEPLAGQMLPAFLLMAAFAAPLLKLTTRTDNFGFEIVGAKGTGKTTVLKLMATTAGAGIDNGQGAYWQSLNSTHAGLETQMQRHQDMPMLLDEAGLFMPDQSLSNRARSMVQLAIQLGEGRIRTRFEQLSSRQYRFIFVLSSNEPAAQTMRGGSADREAAAMDRLLTLPVPDNGYGIFDSLPERFSSGSEFSQSLEAAMTRYYGTALRRFIRILVKRRAEDEKKLREDIAESLEKFRAKAEVDLNNGSAVRVCDAFGLVYAAGRLARRYKVLPLSYMPAAITLEMYRRHLGSRDERSPVQTVLDLVGSPNVLKVKAGKLPALSRDEIEACAGIVYHGRKDRELLLTEFQAEKLLPPASSICEIEELERAIVRDKDHRTTKRQVSSELEPLRLYCLRLSKLQK</sequence>
<accession>A0A6I4T9X1</accession>
<gene>
    <name evidence="2" type="ORF">GRI91_12965</name>
</gene>
<reference evidence="2 3" key="1">
    <citation type="submission" date="2019-12" db="EMBL/GenBank/DDBJ databases">
        <title>Genomic-based taxomic classification of the family Erythrobacteraceae.</title>
        <authorList>
            <person name="Xu L."/>
        </authorList>
    </citation>
    <scope>NUCLEOTIDE SEQUENCE [LARGE SCALE GENOMIC DNA]</scope>
    <source>
        <strain evidence="2 3">LMG 29518</strain>
    </source>
</reference>
<proteinExistence type="predicted"/>
<dbReference type="InterPro" id="IPR027417">
    <property type="entry name" value="P-loop_NTPase"/>
</dbReference>
<dbReference type="SUPFAM" id="SSF52540">
    <property type="entry name" value="P-loop containing nucleoside triphosphate hydrolases"/>
    <property type="match status" value="1"/>
</dbReference>
<keyword evidence="3" id="KW-1185">Reference proteome</keyword>
<evidence type="ECO:0000313" key="3">
    <source>
        <dbReference type="Proteomes" id="UP000438476"/>
    </source>
</evidence>
<evidence type="ECO:0000313" key="2">
    <source>
        <dbReference type="EMBL" id="MXO66670.1"/>
    </source>
</evidence>